<organism evidence="1 2">
    <name type="scientific">Mycena venus</name>
    <dbReference type="NCBI Taxonomy" id="2733690"/>
    <lineage>
        <taxon>Eukaryota</taxon>
        <taxon>Fungi</taxon>
        <taxon>Dikarya</taxon>
        <taxon>Basidiomycota</taxon>
        <taxon>Agaricomycotina</taxon>
        <taxon>Agaricomycetes</taxon>
        <taxon>Agaricomycetidae</taxon>
        <taxon>Agaricales</taxon>
        <taxon>Marasmiineae</taxon>
        <taxon>Mycenaceae</taxon>
        <taxon>Mycena</taxon>
    </lineage>
</organism>
<keyword evidence="2" id="KW-1185">Reference proteome</keyword>
<dbReference type="GO" id="GO:0055088">
    <property type="term" value="P:lipid homeostasis"/>
    <property type="evidence" value="ECO:0007669"/>
    <property type="project" value="TreeGrafter"/>
</dbReference>
<sequence>MSAISRLPSSPLFSGSRAAEANLSYEKSVRLSLLRAKAIVVSYAFNVEDIENTTAPFWEMHVDPIMLVDGGAATFATIQVNLAAGTLSMYLKTQPYLRQQIQQILRFDVLAHYCLTEVGHGLDVINLETVAVALPGGGFDLHTPTDSAAKMMPPTSPSGIPSLAVVFARLLCEGVDCGIRPFVVRISDGQNTMPGVKTKLLPPRGASTPVNHSLTYFNHVFLEESALLGQKGPLSGGADVYRLNFLHVIWRAATGALALGSMGIPALKRAAYIAGRYSQHRKVGPRDGATAIISFRTQYTPVLVALAQAEVLTEFWKVVTRRFSDTTLDSRIRHAYAAIGKAIFIHHAQCANMDLSERLGARGLLQVNDIVLQHGTLRGIAIAEGDLLGLSIRLTSELLLGRYTLPTSSNPSSLLARHEVGLLAECKKIMERTDHHRGNLVNRFILPRCEAVVRAIGHRMAYDAAVSAGLDSRIIALYEAAAVKLDSAWYILGAGYPLSAQLADEDKALEDALPCLDQWLADTEVERYAQSLEVLRVPRIPLRRDCDSVGLWELVSFCLPYVSHL</sequence>
<dbReference type="GO" id="GO:0033540">
    <property type="term" value="P:fatty acid beta-oxidation using acyl-CoA oxidase"/>
    <property type="evidence" value="ECO:0007669"/>
    <property type="project" value="TreeGrafter"/>
</dbReference>
<dbReference type="SUPFAM" id="SSF56645">
    <property type="entry name" value="Acyl-CoA dehydrogenase NM domain-like"/>
    <property type="match status" value="1"/>
</dbReference>
<evidence type="ECO:0008006" key="3">
    <source>
        <dbReference type="Google" id="ProtNLM"/>
    </source>
</evidence>
<dbReference type="GO" id="GO:0003997">
    <property type="term" value="F:acyl-CoA oxidase activity"/>
    <property type="evidence" value="ECO:0007669"/>
    <property type="project" value="InterPro"/>
</dbReference>
<dbReference type="PANTHER" id="PTHR10909:SF382">
    <property type="entry name" value="ACYL-COENZYME A OXIDASE"/>
    <property type="match status" value="1"/>
</dbReference>
<dbReference type="InterPro" id="IPR012258">
    <property type="entry name" value="Acyl-CoA_oxidase"/>
</dbReference>
<dbReference type="Proteomes" id="UP000620124">
    <property type="component" value="Unassembled WGS sequence"/>
</dbReference>
<dbReference type="InterPro" id="IPR009100">
    <property type="entry name" value="AcylCoA_DH/oxidase_NM_dom_sf"/>
</dbReference>
<accession>A0A8H6X7S4</accession>
<reference evidence="1" key="1">
    <citation type="submission" date="2020-05" db="EMBL/GenBank/DDBJ databases">
        <title>Mycena genomes resolve the evolution of fungal bioluminescence.</title>
        <authorList>
            <person name="Tsai I.J."/>
        </authorList>
    </citation>
    <scope>NUCLEOTIDE SEQUENCE</scope>
    <source>
        <strain evidence="1">CCC161011</strain>
    </source>
</reference>
<dbReference type="SUPFAM" id="SSF47203">
    <property type="entry name" value="Acyl-CoA dehydrogenase C-terminal domain-like"/>
    <property type="match status" value="1"/>
</dbReference>
<dbReference type="PANTHER" id="PTHR10909">
    <property type="entry name" value="ELECTRON TRANSPORT OXIDOREDUCTASE"/>
    <property type="match status" value="1"/>
</dbReference>
<dbReference type="InterPro" id="IPR046373">
    <property type="entry name" value="Acyl-CoA_Oxase/DH_mid-dom_sf"/>
</dbReference>
<protein>
    <recommendedName>
        <fullName evidence="3">Acyl-CoA dehydrogenase NM domain-like protein</fullName>
    </recommendedName>
</protein>
<dbReference type="EMBL" id="JACAZI010000023">
    <property type="protein sequence ID" value="KAF7336138.1"/>
    <property type="molecule type" value="Genomic_DNA"/>
</dbReference>
<dbReference type="GO" id="GO:0005777">
    <property type="term" value="C:peroxisome"/>
    <property type="evidence" value="ECO:0007669"/>
    <property type="project" value="InterPro"/>
</dbReference>
<dbReference type="GO" id="GO:0005504">
    <property type="term" value="F:fatty acid binding"/>
    <property type="evidence" value="ECO:0007669"/>
    <property type="project" value="TreeGrafter"/>
</dbReference>
<gene>
    <name evidence="1" type="ORF">MVEN_02161100</name>
</gene>
<dbReference type="GO" id="GO:0071949">
    <property type="term" value="F:FAD binding"/>
    <property type="evidence" value="ECO:0007669"/>
    <property type="project" value="InterPro"/>
</dbReference>
<comment type="caution">
    <text evidence="1">The sequence shown here is derived from an EMBL/GenBank/DDBJ whole genome shotgun (WGS) entry which is preliminary data.</text>
</comment>
<dbReference type="Gene3D" id="1.20.140.10">
    <property type="entry name" value="Butyryl-CoA Dehydrogenase, subunit A, domain 3"/>
    <property type="match status" value="1"/>
</dbReference>
<dbReference type="Gene3D" id="2.40.110.10">
    <property type="entry name" value="Butyryl-CoA Dehydrogenase, subunit A, domain 2"/>
    <property type="match status" value="1"/>
</dbReference>
<dbReference type="InterPro" id="IPR036250">
    <property type="entry name" value="AcylCo_DH-like_C"/>
</dbReference>
<dbReference type="AlphaFoldDB" id="A0A8H6X7S4"/>
<name>A0A8H6X7S4_9AGAR</name>
<evidence type="ECO:0000313" key="2">
    <source>
        <dbReference type="Proteomes" id="UP000620124"/>
    </source>
</evidence>
<proteinExistence type="predicted"/>
<dbReference type="OrthoDB" id="538336at2759"/>
<evidence type="ECO:0000313" key="1">
    <source>
        <dbReference type="EMBL" id="KAF7336138.1"/>
    </source>
</evidence>